<comment type="caution">
    <text evidence="22">The sequence shown here is derived from an EMBL/GenBank/DDBJ whole genome shotgun (WGS) entry which is preliminary data.</text>
</comment>
<evidence type="ECO:0000256" key="18">
    <source>
        <dbReference type="PIRSR" id="PIRSR000007-50"/>
    </source>
</evidence>
<feature type="binding site" description="axial binding residue" evidence="19">
    <location>
        <position position="67"/>
    </location>
    <ligand>
        <name>heme c</name>
        <dbReference type="ChEBI" id="CHEBI:61717"/>
        <label>1</label>
    </ligand>
    <ligandPart>
        <name>Fe</name>
        <dbReference type="ChEBI" id="CHEBI:18248"/>
    </ligandPart>
</feature>
<dbReference type="InterPro" id="IPR009152">
    <property type="entry name" value="bc1_cytC-su"/>
</dbReference>
<keyword evidence="13 17" id="KW-1133">Transmembrane helix</keyword>
<evidence type="ECO:0000256" key="3">
    <source>
        <dbReference type="ARBA" id="ARBA00017819"/>
    </source>
</evidence>
<dbReference type="Pfam" id="PF00034">
    <property type="entry name" value="Cytochrom_C"/>
    <property type="match status" value="1"/>
</dbReference>
<comment type="subcellular location">
    <subcellularLocation>
        <location evidence="1 17">Cell membrane</location>
        <topology evidence="1 17">Multi-pass membrane protein</topology>
    </subcellularLocation>
</comment>
<dbReference type="EC" id="7.1.1.8" evidence="2 17"/>
<feature type="binding site" description="covalent" evidence="18">
    <location>
        <position position="63"/>
    </location>
    <ligand>
        <name>heme c</name>
        <dbReference type="ChEBI" id="CHEBI:61717"/>
        <label>1</label>
    </ligand>
</feature>
<dbReference type="GO" id="GO:0008121">
    <property type="term" value="F:quinol-cytochrome-c reductase activity"/>
    <property type="evidence" value="ECO:0007669"/>
    <property type="project" value="UniProtKB-UniRule"/>
</dbReference>
<dbReference type="GO" id="GO:0020037">
    <property type="term" value="F:heme binding"/>
    <property type="evidence" value="ECO:0007669"/>
    <property type="project" value="UniProtKB-UniRule"/>
</dbReference>
<evidence type="ECO:0000256" key="4">
    <source>
        <dbReference type="ARBA" id="ARBA00022448"/>
    </source>
</evidence>
<evidence type="ECO:0000256" key="6">
    <source>
        <dbReference type="ARBA" id="ARBA00022617"/>
    </source>
</evidence>
<keyword evidence="23" id="KW-1185">Reference proteome</keyword>
<evidence type="ECO:0000256" key="2">
    <source>
        <dbReference type="ARBA" id="ARBA00012951"/>
    </source>
</evidence>
<evidence type="ECO:0000256" key="20">
    <source>
        <dbReference type="SAM" id="SignalP"/>
    </source>
</evidence>
<dbReference type="PIRSF" id="PIRSF000007">
    <property type="entry name" value="Ubiq_cycred_cyc"/>
    <property type="match status" value="1"/>
</dbReference>
<feature type="binding site" description="covalent" evidence="18">
    <location>
        <position position="66"/>
    </location>
    <ligand>
        <name>heme c</name>
        <dbReference type="ChEBI" id="CHEBI:61717"/>
        <label>1</label>
    </ligand>
</feature>
<reference evidence="22 23" key="1">
    <citation type="submission" date="2018-09" db="EMBL/GenBank/DDBJ databases">
        <title>Nesterenkonia natronophila sp. nov., an alkaliphilic actinobacteriume isolated from a soda lake, and emended description of the genus Nesterenkonia.</title>
        <authorList>
            <person name="Menes R.J."/>
            <person name="Iriarte A."/>
        </authorList>
    </citation>
    <scope>NUCLEOTIDE SEQUENCE [LARGE SCALE GENOMIC DNA]</scope>
    <source>
        <strain evidence="22 23">M8</strain>
    </source>
</reference>
<accession>A0A3A4FFS0</accession>
<evidence type="ECO:0000256" key="19">
    <source>
        <dbReference type="PIRSR" id="PIRSR000007-51"/>
    </source>
</evidence>
<comment type="catalytic activity">
    <reaction evidence="16 17">
        <text>a quinol + 2 Fe(III)-[cytochrome c](out) = a quinone + 2 Fe(II)-[cytochrome c](out) + 2 H(+)(out)</text>
        <dbReference type="Rhea" id="RHEA:11484"/>
        <dbReference type="Rhea" id="RHEA-COMP:10350"/>
        <dbReference type="Rhea" id="RHEA-COMP:14399"/>
        <dbReference type="ChEBI" id="CHEBI:15378"/>
        <dbReference type="ChEBI" id="CHEBI:24646"/>
        <dbReference type="ChEBI" id="CHEBI:29033"/>
        <dbReference type="ChEBI" id="CHEBI:29034"/>
        <dbReference type="ChEBI" id="CHEBI:132124"/>
        <dbReference type="EC" id="7.1.1.8"/>
    </reaction>
</comment>
<keyword evidence="20" id="KW-0732">Signal</keyword>
<keyword evidence="5 17" id="KW-1003">Cell membrane</keyword>
<dbReference type="OrthoDB" id="9811281at2"/>
<feature type="domain" description="Cytochrome c" evidence="21">
    <location>
        <begin position="50"/>
        <end position="129"/>
    </location>
</feature>
<dbReference type="Proteomes" id="UP000266615">
    <property type="component" value="Unassembled WGS sequence"/>
</dbReference>
<evidence type="ECO:0000256" key="1">
    <source>
        <dbReference type="ARBA" id="ARBA00004651"/>
    </source>
</evidence>
<dbReference type="InterPro" id="IPR036909">
    <property type="entry name" value="Cyt_c-like_dom_sf"/>
</dbReference>
<evidence type="ECO:0000256" key="14">
    <source>
        <dbReference type="ARBA" id="ARBA00023004"/>
    </source>
</evidence>
<dbReference type="GO" id="GO:0005886">
    <property type="term" value="C:plasma membrane"/>
    <property type="evidence" value="ECO:0007669"/>
    <property type="project" value="UniProtKB-SubCell"/>
</dbReference>
<comment type="caution">
    <text evidence="17">Lacks conserved residue(s) required for the propagation of feature annotation.</text>
</comment>
<feature type="binding site" description="axial binding residue" evidence="19">
    <location>
        <position position="162"/>
    </location>
    <ligand>
        <name>heme c</name>
        <dbReference type="ChEBI" id="CHEBI:61717"/>
        <label>2</label>
    </ligand>
    <ligandPart>
        <name>Fe</name>
        <dbReference type="ChEBI" id="CHEBI:18248"/>
    </ligandPart>
</feature>
<evidence type="ECO:0000256" key="7">
    <source>
        <dbReference type="ARBA" id="ARBA00022660"/>
    </source>
</evidence>
<feature type="chain" id="PRO_5038457200" description="Cytochrome bc1 complex cytochrome c subunit" evidence="20">
    <location>
        <begin position="31"/>
        <end position="265"/>
    </location>
</feature>
<dbReference type="Pfam" id="PF13442">
    <property type="entry name" value="Cytochrome_CBB3"/>
    <property type="match status" value="1"/>
</dbReference>
<keyword evidence="9 17" id="KW-0479">Metal-binding</keyword>
<dbReference type="SUPFAM" id="SSF46626">
    <property type="entry name" value="Cytochrome c"/>
    <property type="match status" value="2"/>
</dbReference>
<keyword evidence="22" id="KW-0456">Lyase</keyword>
<evidence type="ECO:0000256" key="10">
    <source>
        <dbReference type="ARBA" id="ARBA00022737"/>
    </source>
</evidence>
<dbReference type="AlphaFoldDB" id="A0A3A4FFS0"/>
<evidence type="ECO:0000256" key="5">
    <source>
        <dbReference type="ARBA" id="ARBA00022475"/>
    </source>
</evidence>
<comment type="subunit">
    <text evidence="17">The cytochrome bc1 complex is composed of a cytochrome b (QcrB), the Rieske iron-sulfur protein (QcrA) and a diheme cytochrome c (QcrC) subunit.</text>
</comment>
<keyword evidence="11 17" id="KW-1278">Translocase</keyword>
<dbReference type="GO" id="GO:0016829">
    <property type="term" value="F:lyase activity"/>
    <property type="evidence" value="ECO:0007669"/>
    <property type="project" value="UniProtKB-KW"/>
</dbReference>
<dbReference type="GO" id="GO:0005506">
    <property type="term" value="F:iron ion binding"/>
    <property type="evidence" value="ECO:0007669"/>
    <property type="project" value="UniProtKB-UniRule"/>
</dbReference>
<proteinExistence type="predicted"/>
<evidence type="ECO:0000313" key="22">
    <source>
        <dbReference type="EMBL" id="RJN31125.1"/>
    </source>
</evidence>
<keyword evidence="14 17" id="KW-0408">Iron</keyword>
<feature type="transmembrane region" description="Helical" evidence="17">
    <location>
        <begin position="243"/>
        <end position="261"/>
    </location>
</feature>
<organism evidence="22 23">
    <name type="scientific">Nesterenkonia natronophila</name>
    <dbReference type="NCBI Taxonomy" id="2174932"/>
    <lineage>
        <taxon>Bacteria</taxon>
        <taxon>Bacillati</taxon>
        <taxon>Actinomycetota</taxon>
        <taxon>Actinomycetes</taxon>
        <taxon>Micrococcales</taxon>
        <taxon>Micrococcaceae</taxon>
        <taxon>Nesterenkonia</taxon>
    </lineage>
</organism>
<dbReference type="RefSeq" id="WP_119903192.1">
    <property type="nucleotide sequence ID" value="NZ_QYZP01000003.1"/>
</dbReference>
<keyword evidence="12 17" id="KW-0249">Electron transport</keyword>
<dbReference type="Gene3D" id="1.10.760.10">
    <property type="entry name" value="Cytochrome c-like domain"/>
    <property type="match status" value="2"/>
</dbReference>
<evidence type="ECO:0000256" key="15">
    <source>
        <dbReference type="ARBA" id="ARBA00023136"/>
    </source>
</evidence>
<evidence type="ECO:0000256" key="11">
    <source>
        <dbReference type="ARBA" id="ARBA00022967"/>
    </source>
</evidence>
<evidence type="ECO:0000313" key="23">
    <source>
        <dbReference type="Proteomes" id="UP000266615"/>
    </source>
</evidence>
<evidence type="ECO:0000256" key="17">
    <source>
        <dbReference type="PIRNR" id="PIRNR000007"/>
    </source>
</evidence>
<evidence type="ECO:0000256" key="12">
    <source>
        <dbReference type="ARBA" id="ARBA00022982"/>
    </source>
</evidence>
<dbReference type="InterPro" id="IPR050597">
    <property type="entry name" value="Cytochrome_c_Oxidase_Subunit"/>
</dbReference>
<keyword evidence="15 17" id="KW-0472">Membrane</keyword>
<dbReference type="PROSITE" id="PS51007">
    <property type="entry name" value="CYTC"/>
    <property type="match status" value="2"/>
</dbReference>
<sequence length="265" mass="27826">MKALSQKRRHPFAFVALLLLGLLLTGGLYAAATTVNQAQASNTPDGFSSEQVEEGERLFVANCASCHGMNAEGSDAGPSLVGVGAASVEFQVGTGRMPMQMQGPQAQQKPPQFNEEQTSQLAAYVASLGAGPGIPDDEWLDVDQGDPARGGELFRINCAMCHNAAGAGGALTEGKYAPSLHGVDEVHIYTAMTTGPQNMPVFNDANIPPEDKRDIIAFLKTYEQQGSPGGFSLGFLGPVSEGLLIWTLGLALLIGSMVWLTSRSS</sequence>
<evidence type="ECO:0000259" key="21">
    <source>
        <dbReference type="PROSITE" id="PS51007"/>
    </source>
</evidence>
<dbReference type="InterPro" id="IPR009056">
    <property type="entry name" value="Cyt_c-like_dom"/>
</dbReference>
<protein>
    <recommendedName>
        <fullName evidence="3 17">Cytochrome bc1 complex cytochrome c subunit</fullName>
        <ecNumber evidence="2 17">7.1.1.8</ecNumber>
    </recommendedName>
</protein>
<feature type="signal peptide" evidence="20">
    <location>
        <begin position="1"/>
        <end position="30"/>
    </location>
</feature>
<keyword evidence="10" id="KW-0677">Repeat</keyword>
<name>A0A3A4FFS0_9MICC</name>
<keyword evidence="6 17" id="KW-0349">Heme</keyword>
<gene>
    <name evidence="22" type="ORF">D3250_09685</name>
</gene>
<evidence type="ECO:0000256" key="8">
    <source>
        <dbReference type="ARBA" id="ARBA00022692"/>
    </source>
</evidence>
<evidence type="ECO:0000256" key="9">
    <source>
        <dbReference type="ARBA" id="ARBA00022723"/>
    </source>
</evidence>
<dbReference type="EMBL" id="QYZP01000003">
    <property type="protein sequence ID" value="RJN31125.1"/>
    <property type="molecule type" value="Genomic_DNA"/>
</dbReference>
<evidence type="ECO:0000256" key="16">
    <source>
        <dbReference type="ARBA" id="ARBA00029351"/>
    </source>
</evidence>
<comment type="PTM">
    <text evidence="18">Binds 2 heme c groups covalently per subunit.</text>
</comment>
<dbReference type="PANTHER" id="PTHR33751">
    <property type="entry name" value="CBB3-TYPE CYTOCHROME C OXIDASE SUBUNIT FIXP"/>
    <property type="match status" value="1"/>
</dbReference>
<feature type="binding site" description="covalent" evidence="18">
    <location>
        <position position="158"/>
    </location>
    <ligand>
        <name>heme c</name>
        <dbReference type="ChEBI" id="CHEBI:61717"/>
        <label>2</label>
    </ligand>
</feature>
<keyword evidence="7 17" id="KW-0679">Respiratory chain</keyword>
<feature type="domain" description="Cytochrome c" evidence="21">
    <location>
        <begin position="145"/>
        <end position="223"/>
    </location>
</feature>
<keyword evidence="8 17" id="KW-0812">Transmembrane</keyword>
<dbReference type="PANTHER" id="PTHR33751:SF13">
    <property type="entry name" value="CYTOCHROME BC1 COMPLEX CYTOCHROME C SUBUNIT"/>
    <property type="match status" value="1"/>
</dbReference>
<keyword evidence="4 17" id="KW-0813">Transport</keyword>
<evidence type="ECO:0000256" key="13">
    <source>
        <dbReference type="ARBA" id="ARBA00022989"/>
    </source>
</evidence>
<feature type="binding site" description="covalent" evidence="18">
    <location>
        <position position="161"/>
    </location>
    <ligand>
        <name>heme c</name>
        <dbReference type="ChEBI" id="CHEBI:61717"/>
        <label>2</label>
    </ligand>
</feature>